<dbReference type="PROSITE" id="PS50977">
    <property type="entry name" value="HTH_TETR_2"/>
    <property type="match status" value="1"/>
</dbReference>
<evidence type="ECO:0000259" key="7">
    <source>
        <dbReference type="PROSITE" id="PS50977"/>
    </source>
</evidence>
<evidence type="ECO:0000256" key="6">
    <source>
        <dbReference type="SAM" id="MobiDB-lite"/>
    </source>
</evidence>
<dbReference type="GO" id="GO:0003677">
    <property type="term" value="F:DNA binding"/>
    <property type="evidence" value="ECO:0007669"/>
    <property type="project" value="UniProtKB-UniRule"/>
</dbReference>
<proteinExistence type="predicted"/>
<dbReference type="Pfam" id="PF13977">
    <property type="entry name" value="TetR_C_6"/>
    <property type="match status" value="1"/>
</dbReference>
<dbReference type="InterPro" id="IPR039538">
    <property type="entry name" value="BetI_C"/>
</dbReference>
<dbReference type="SUPFAM" id="SSF46689">
    <property type="entry name" value="Homeodomain-like"/>
    <property type="match status" value="1"/>
</dbReference>
<dbReference type="SUPFAM" id="SSF48498">
    <property type="entry name" value="Tetracyclin repressor-like, C-terminal domain"/>
    <property type="match status" value="1"/>
</dbReference>
<dbReference type="OrthoDB" id="6929199at2"/>
<dbReference type="Pfam" id="PF00440">
    <property type="entry name" value="TetR_N"/>
    <property type="match status" value="1"/>
</dbReference>
<dbReference type="PANTHER" id="PTHR47506">
    <property type="entry name" value="TRANSCRIPTIONAL REGULATORY PROTEIN"/>
    <property type="match status" value="1"/>
</dbReference>
<evidence type="ECO:0000313" key="9">
    <source>
        <dbReference type="Proteomes" id="UP000236449"/>
    </source>
</evidence>
<dbReference type="EMBL" id="POSK01000001">
    <property type="protein sequence ID" value="PNI06586.1"/>
    <property type="molecule type" value="Genomic_DNA"/>
</dbReference>
<dbReference type="Gene3D" id="1.10.357.10">
    <property type="entry name" value="Tetracycline Repressor, domain 2"/>
    <property type="match status" value="1"/>
</dbReference>
<protein>
    <submittedName>
        <fullName evidence="8">TetR family transcriptional regulator</fullName>
    </submittedName>
</protein>
<evidence type="ECO:0000256" key="2">
    <source>
        <dbReference type="ARBA" id="ARBA00023015"/>
    </source>
</evidence>
<dbReference type="PRINTS" id="PR00455">
    <property type="entry name" value="HTHTETR"/>
</dbReference>
<organism evidence="8 9">
    <name type="scientific">Vibrio diazotrophicus</name>
    <dbReference type="NCBI Taxonomy" id="685"/>
    <lineage>
        <taxon>Bacteria</taxon>
        <taxon>Pseudomonadati</taxon>
        <taxon>Pseudomonadota</taxon>
        <taxon>Gammaproteobacteria</taxon>
        <taxon>Vibrionales</taxon>
        <taxon>Vibrionaceae</taxon>
        <taxon>Vibrio</taxon>
    </lineage>
</organism>
<keyword evidence="3 5" id="KW-0238">DNA-binding</keyword>
<accession>A0A2J8I7S3</accession>
<evidence type="ECO:0000256" key="3">
    <source>
        <dbReference type="ARBA" id="ARBA00023125"/>
    </source>
</evidence>
<feature type="DNA-binding region" description="H-T-H motif" evidence="5">
    <location>
        <begin position="48"/>
        <end position="67"/>
    </location>
</feature>
<dbReference type="InterPro" id="IPR036271">
    <property type="entry name" value="Tet_transcr_reg_TetR-rel_C_sf"/>
</dbReference>
<keyword evidence="2" id="KW-0805">Transcription regulation</keyword>
<dbReference type="PANTHER" id="PTHR47506:SF6">
    <property type="entry name" value="HTH-TYPE TRANSCRIPTIONAL REPRESSOR NEMR"/>
    <property type="match status" value="1"/>
</dbReference>
<evidence type="ECO:0000313" key="8">
    <source>
        <dbReference type="EMBL" id="PNI06586.1"/>
    </source>
</evidence>
<dbReference type="RefSeq" id="WP_102965124.1">
    <property type="nucleotide sequence ID" value="NZ_POSK01000001.1"/>
</dbReference>
<comment type="caution">
    <text evidence="8">The sequence shown here is derived from an EMBL/GenBank/DDBJ whole genome shotgun (WGS) entry which is preliminary data.</text>
</comment>
<feature type="domain" description="HTH tetR-type" evidence="7">
    <location>
        <begin position="25"/>
        <end position="85"/>
    </location>
</feature>
<feature type="region of interest" description="Disordered" evidence="6">
    <location>
        <begin position="1"/>
        <end position="26"/>
    </location>
</feature>
<dbReference type="InterPro" id="IPR001647">
    <property type="entry name" value="HTH_TetR"/>
</dbReference>
<evidence type="ECO:0000256" key="1">
    <source>
        <dbReference type="ARBA" id="ARBA00022491"/>
    </source>
</evidence>
<reference evidence="8 9" key="1">
    <citation type="submission" date="2018-01" db="EMBL/GenBank/DDBJ databases">
        <title>Draft genome sequences of six Vibrio diazotrophicus strains isolated from deep-sea sediments of the Baltic Sea.</title>
        <authorList>
            <person name="Castillo D."/>
            <person name="Vandieken V."/>
            <person name="Chiang O."/>
            <person name="Middelboe M."/>
        </authorList>
    </citation>
    <scope>NUCLEOTIDE SEQUENCE [LARGE SCALE GENOMIC DNA]</scope>
    <source>
        <strain evidence="8 9">60.27F</strain>
    </source>
</reference>
<sequence length="208" mass="23306">MSKSDQEPNNAIAKQKRGRPVGDHDSKRNELVNAVIELLSEEGCQGISFRKVAAKVGCTTGAVTYYFENKEAMLIAATDYLFGQFELILAGENGDVKIVLDNWLNWSLSESSEVAPIVAELFVYARQDPNYAQHLQKWYVRMRSSLTATLEQGQARGEIRTDIDAAFLADQLSALVDGWMIISPIEQQRYDPQQTKAFFDITLKLLAP</sequence>
<dbReference type="AlphaFoldDB" id="A0A2J8I7S3"/>
<evidence type="ECO:0000256" key="4">
    <source>
        <dbReference type="ARBA" id="ARBA00023163"/>
    </source>
</evidence>
<evidence type="ECO:0000256" key="5">
    <source>
        <dbReference type="PROSITE-ProRule" id="PRU00335"/>
    </source>
</evidence>
<name>A0A2J8I7S3_VIBDI</name>
<dbReference type="InterPro" id="IPR009057">
    <property type="entry name" value="Homeodomain-like_sf"/>
</dbReference>
<keyword evidence="4" id="KW-0804">Transcription</keyword>
<keyword evidence="1" id="KW-0678">Repressor</keyword>
<dbReference type="Proteomes" id="UP000236449">
    <property type="component" value="Unassembled WGS sequence"/>
</dbReference>
<gene>
    <name evidence="8" type="ORF">C1N32_00825</name>
</gene>